<keyword evidence="2" id="KW-0472">Membrane</keyword>
<sequence>MEKIAARAMEAPEWRRHCPMRSLSWDELDQAQAPRLPDGTDDLWIDFQPLPASLFQSSAPPPSGAAKPTASNFRRDDDDTTTASAVSFAFIAIAVLVSMFLVIAIFERILRPRRSLGQLHHPHDLDIEFSQMSQRPLQWGSSGIVASTTIGKSPTTSYGKGVSVLMPGHVFPTFIAHPAPIVAETKAATGTEV</sequence>
<dbReference type="Proteomes" id="UP000001514">
    <property type="component" value="Unassembled WGS sequence"/>
</dbReference>
<dbReference type="Gramene" id="EFJ07796">
    <property type="protein sequence ID" value="EFJ07796"/>
    <property type="gene ID" value="SELMODRAFT_448302"/>
</dbReference>
<keyword evidence="4" id="KW-1185">Reference proteome</keyword>
<evidence type="ECO:0000256" key="2">
    <source>
        <dbReference type="SAM" id="Phobius"/>
    </source>
</evidence>
<evidence type="ECO:0008006" key="5">
    <source>
        <dbReference type="Google" id="ProtNLM"/>
    </source>
</evidence>
<feature type="region of interest" description="Disordered" evidence="1">
    <location>
        <begin position="54"/>
        <end position="78"/>
    </location>
</feature>
<dbReference type="InParanoid" id="D8T6B2"/>
<dbReference type="OMA" id="AMEAPEW"/>
<evidence type="ECO:0000313" key="4">
    <source>
        <dbReference type="Proteomes" id="UP000001514"/>
    </source>
</evidence>
<dbReference type="eggNOG" id="ENOG502S0D0">
    <property type="taxonomic scope" value="Eukaryota"/>
</dbReference>
<dbReference type="AlphaFoldDB" id="D8T6B2"/>
<dbReference type="PANTHER" id="PTHR33728">
    <property type="entry name" value="CTTNBP 2 AMINO-TERMINAL-LIKE PROTEIN"/>
    <property type="match status" value="1"/>
</dbReference>
<accession>D8T6B2</accession>
<evidence type="ECO:0000313" key="3">
    <source>
        <dbReference type="EMBL" id="EFJ07796.1"/>
    </source>
</evidence>
<evidence type="ECO:0000256" key="1">
    <source>
        <dbReference type="SAM" id="MobiDB-lite"/>
    </source>
</evidence>
<dbReference type="FunCoup" id="D8T6B2">
    <property type="interactions" value="304"/>
</dbReference>
<gene>
    <name evidence="3" type="ORF">SELMODRAFT_448302</name>
</gene>
<keyword evidence="2" id="KW-0812">Transmembrane</keyword>
<dbReference type="EMBL" id="GL377680">
    <property type="protein sequence ID" value="EFJ07796.1"/>
    <property type="molecule type" value="Genomic_DNA"/>
</dbReference>
<dbReference type="PANTHER" id="PTHR33728:SF21">
    <property type="entry name" value="TRANSMEMBRANE PROTEIN"/>
    <property type="match status" value="1"/>
</dbReference>
<proteinExistence type="predicted"/>
<dbReference type="KEGG" id="smo:SELMODRAFT_448302"/>
<protein>
    <recommendedName>
        <fullName evidence="5">Transmembrane protein</fullName>
    </recommendedName>
</protein>
<feature type="transmembrane region" description="Helical" evidence="2">
    <location>
        <begin position="85"/>
        <end position="106"/>
    </location>
</feature>
<name>D8T6B2_SELML</name>
<reference evidence="3 4" key="1">
    <citation type="journal article" date="2011" name="Science">
        <title>The Selaginella genome identifies genetic changes associated with the evolution of vascular plants.</title>
        <authorList>
            <person name="Banks J.A."/>
            <person name="Nishiyama T."/>
            <person name="Hasebe M."/>
            <person name="Bowman J.L."/>
            <person name="Gribskov M."/>
            <person name="dePamphilis C."/>
            <person name="Albert V.A."/>
            <person name="Aono N."/>
            <person name="Aoyama T."/>
            <person name="Ambrose B.A."/>
            <person name="Ashton N.W."/>
            <person name="Axtell M.J."/>
            <person name="Barker E."/>
            <person name="Barker M.S."/>
            <person name="Bennetzen J.L."/>
            <person name="Bonawitz N.D."/>
            <person name="Chapple C."/>
            <person name="Cheng C."/>
            <person name="Correa L.G."/>
            <person name="Dacre M."/>
            <person name="DeBarry J."/>
            <person name="Dreyer I."/>
            <person name="Elias M."/>
            <person name="Engstrom E.M."/>
            <person name="Estelle M."/>
            <person name="Feng L."/>
            <person name="Finet C."/>
            <person name="Floyd S.K."/>
            <person name="Frommer W.B."/>
            <person name="Fujita T."/>
            <person name="Gramzow L."/>
            <person name="Gutensohn M."/>
            <person name="Harholt J."/>
            <person name="Hattori M."/>
            <person name="Heyl A."/>
            <person name="Hirai T."/>
            <person name="Hiwatashi Y."/>
            <person name="Ishikawa M."/>
            <person name="Iwata M."/>
            <person name="Karol K.G."/>
            <person name="Koehler B."/>
            <person name="Kolukisaoglu U."/>
            <person name="Kubo M."/>
            <person name="Kurata T."/>
            <person name="Lalonde S."/>
            <person name="Li K."/>
            <person name="Li Y."/>
            <person name="Litt A."/>
            <person name="Lyons E."/>
            <person name="Manning G."/>
            <person name="Maruyama T."/>
            <person name="Michael T.P."/>
            <person name="Mikami K."/>
            <person name="Miyazaki S."/>
            <person name="Morinaga S."/>
            <person name="Murata T."/>
            <person name="Mueller-Roeber B."/>
            <person name="Nelson D.R."/>
            <person name="Obara M."/>
            <person name="Oguri Y."/>
            <person name="Olmstead R.G."/>
            <person name="Onodera N."/>
            <person name="Petersen B.L."/>
            <person name="Pils B."/>
            <person name="Prigge M."/>
            <person name="Rensing S.A."/>
            <person name="Riano-Pachon D.M."/>
            <person name="Roberts A.W."/>
            <person name="Sato Y."/>
            <person name="Scheller H.V."/>
            <person name="Schulz B."/>
            <person name="Schulz C."/>
            <person name="Shakirov E.V."/>
            <person name="Shibagaki N."/>
            <person name="Shinohara N."/>
            <person name="Shippen D.E."/>
            <person name="Soerensen I."/>
            <person name="Sotooka R."/>
            <person name="Sugimoto N."/>
            <person name="Sugita M."/>
            <person name="Sumikawa N."/>
            <person name="Tanurdzic M."/>
            <person name="Theissen G."/>
            <person name="Ulvskov P."/>
            <person name="Wakazuki S."/>
            <person name="Weng J.K."/>
            <person name="Willats W.W."/>
            <person name="Wipf D."/>
            <person name="Wolf P.G."/>
            <person name="Yang L."/>
            <person name="Zimmer A.D."/>
            <person name="Zhu Q."/>
            <person name="Mitros T."/>
            <person name="Hellsten U."/>
            <person name="Loque D."/>
            <person name="Otillar R."/>
            <person name="Salamov A."/>
            <person name="Schmutz J."/>
            <person name="Shapiro H."/>
            <person name="Lindquist E."/>
            <person name="Lucas S."/>
            <person name="Rokhsar D."/>
            <person name="Grigoriev I.V."/>
        </authorList>
    </citation>
    <scope>NUCLEOTIDE SEQUENCE [LARGE SCALE GENOMIC DNA]</scope>
</reference>
<dbReference type="HOGENOM" id="CLU_1410974_0_0_1"/>
<keyword evidence="2" id="KW-1133">Transmembrane helix</keyword>
<organism evidence="4">
    <name type="scientific">Selaginella moellendorffii</name>
    <name type="common">Spikemoss</name>
    <dbReference type="NCBI Taxonomy" id="88036"/>
    <lineage>
        <taxon>Eukaryota</taxon>
        <taxon>Viridiplantae</taxon>
        <taxon>Streptophyta</taxon>
        <taxon>Embryophyta</taxon>
        <taxon>Tracheophyta</taxon>
        <taxon>Lycopodiopsida</taxon>
        <taxon>Selaginellales</taxon>
        <taxon>Selaginellaceae</taxon>
        <taxon>Selaginella</taxon>
    </lineage>
</organism>